<feature type="non-terminal residue" evidence="1">
    <location>
        <position position="1"/>
    </location>
</feature>
<dbReference type="EMBL" id="JAWDJW010001813">
    <property type="protein sequence ID" value="KAK3078539.1"/>
    <property type="molecule type" value="Genomic_DNA"/>
</dbReference>
<evidence type="ECO:0000313" key="1">
    <source>
        <dbReference type="EMBL" id="KAK3078539.1"/>
    </source>
</evidence>
<keyword evidence="2" id="KW-1185">Reference proteome</keyword>
<proteinExistence type="predicted"/>
<gene>
    <name evidence="1" type="ORF">LTS18_007260</name>
</gene>
<reference evidence="1" key="1">
    <citation type="submission" date="2024-09" db="EMBL/GenBank/DDBJ databases">
        <title>Black Yeasts Isolated from many extreme environments.</title>
        <authorList>
            <person name="Coleine C."/>
            <person name="Stajich J.E."/>
            <person name="Selbmann L."/>
        </authorList>
    </citation>
    <scope>NUCLEOTIDE SEQUENCE</scope>
    <source>
        <strain evidence="1">CCFEE 5737</strain>
    </source>
</reference>
<dbReference type="Proteomes" id="UP001186974">
    <property type="component" value="Unassembled WGS sequence"/>
</dbReference>
<organism evidence="1 2">
    <name type="scientific">Coniosporium uncinatum</name>
    <dbReference type="NCBI Taxonomy" id="93489"/>
    <lineage>
        <taxon>Eukaryota</taxon>
        <taxon>Fungi</taxon>
        <taxon>Dikarya</taxon>
        <taxon>Ascomycota</taxon>
        <taxon>Pezizomycotina</taxon>
        <taxon>Dothideomycetes</taxon>
        <taxon>Dothideomycetes incertae sedis</taxon>
        <taxon>Coniosporium</taxon>
    </lineage>
</organism>
<protein>
    <submittedName>
        <fullName evidence="1">Uncharacterized protein</fullName>
    </submittedName>
</protein>
<comment type="caution">
    <text evidence="1">The sequence shown here is derived from an EMBL/GenBank/DDBJ whole genome shotgun (WGS) entry which is preliminary data.</text>
</comment>
<accession>A0ACC3DPS3</accession>
<evidence type="ECO:0000313" key="2">
    <source>
        <dbReference type="Proteomes" id="UP001186974"/>
    </source>
</evidence>
<name>A0ACC3DPS3_9PEZI</name>
<sequence length="125" mass="12742">VVIPARPTPAAATTPSGQATAGAAATAAGFQQLDGSAPGSVDDDADDESGSELSDLEDEIVVQRPPALLFPNLMPHGGRTGEAGAGNMSAYMKAEQGDDEPAEVGDDIVDLEEGDEEDQKMEDAE</sequence>